<protein>
    <submittedName>
        <fullName evidence="2">Uncharacterized protein</fullName>
    </submittedName>
</protein>
<dbReference type="Proteomes" id="UP001501116">
    <property type="component" value="Unassembled WGS sequence"/>
</dbReference>
<sequence>MRRGTPQRNQEAPGSAGRGHRSTLKVVMRMTAGVPVRGMFEVNWDAELNRYRERAVATLAQHRSSEGHCLKCGTPTPCAAECGAEFVLEL</sequence>
<dbReference type="EMBL" id="BAAANN010000059">
    <property type="protein sequence ID" value="GAA1991366.1"/>
    <property type="molecule type" value="Genomic_DNA"/>
</dbReference>
<evidence type="ECO:0000313" key="2">
    <source>
        <dbReference type="EMBL" id="GAA1991366.1"/>
    </source>
</evidence>
<comment type="caution">
    <text evidence="2">The sequence shown here is derived from an EMBL/GenBank/DDBJ whole genome shotgun (WGS) entry which is preliminary data.</text>
</comment>
<feature type="region of interest" description="Disordered" evidence="1">
    <location>
        <begin position="1"/>
        <end position="22"/>
    </location>
</feature>
<evidence type="ECO:0000313" key="3">
    <source>
        <dbReference type="Proteomes" id="UP001501116"/>
    </source>
</evidence>
<proteinExistence type="predicted"/>
<evidence type="ECO:0000256" key="1">
    <source>
        <dbReference type="SAM" id="MobiDB-lite"/>
    </source>
</evidence>
<keyword evidence="3" id="KW-1185">Reference proteome</keyword>
<gene>
    <name evidence="2" type="ORF">GCM10009754_82410</name>
</gene>
<accession>A0ABN2SRN0</accession>
<reference evidence="2 3" key="1">
    <citation type="journal article" date="2019" name="Int. J. Syst. Evol. Microbiol.">
        <title>The Global Catalogue of Microorganisms (GCM) 10K type strain sequencing project: providing services to taxonomists for standard genome sequencing and annotation.</title>
        <authorList>
            <consortium name="The Broad Institute Genomics Platform"/>
            <consortium name="The Broad Institute Genome Sequencing Center for Infectious Disease"/>
            <person name="Wu L."/>
            <person name="Ma J."/>
        </authorList>
    </citation>
    <scope>NUCLEOTIDE SEQUENCE [LARGE SCALE GENOMIC DNA]</scope>
    <source>
        <strain evidence="2 3">JCM 14545</strain>
    </source>
</reference>
<organism evidence="2 3">
    <name type="scientific">Amycolatopsis minnesotensis</name>
    <dbReference type="NCBI Taxonomy" id="337894"/>
    <lineage>
        <taxon>Bacteria</taxon>
        <taxon>Bacillati</taxon>
        <taxon>Actinomycetota</taxon>
        <taxon>Actinomycetes</taxon>
        <taxon>Pseudonocardiales</taxon>
        <taxon>Pseudonocardiaceae</taxon>
        <taxon>Amycolatopsis</taxon>
    </lineage>
</organism>
<feature type="compositionally biased region" description="Polar residues" evidence="1">
    <location>
        <begin position="1"/>
        <end position="12"/>
    </location>
</feature>
<name>A0ABN2SRN0_9PSEU</name>